<reference evidence="2 3" key="1">
    <citation type="submission" date="2021-12" db="EMBL/GenBank/DDBJ databases">
        <title>Siccirubricoccus leaddurans sp. nov., a high concentration Zn2+ tolerance bacterium.</title>
        <authorList>
            <person name="Cao Y."/>
        </authorList>
    </citation>
    <scope>NUCLEOTIDE SEQUENCE [LARGE SCALE GENOMIC DNA]</scope>
    <source>
        <strain evidence="2 3">KC 17139</strain>
    </source>
</reference>
<dbReference type="Proteomes" id="UP001523392">
    <property type="component" value="Unassembled WGS sequence"/>
</dbReference>
<accession>A0ABT1D579</accession>
<dbReference type="Pfam" id="PF08241">
    <property type="entry name" value="Methyltransf_11"/>
    <property type="match status" value="1"/>
</dbReference>
<comment type="caution">
    <text evidence="2">The sequence shown here is derived from an EMBL/GenBank/DDBJ whole genome shotgun (WGS) entry which is preliminary data.</text>
</comment>
<dbReference type="InterPro" id="IPR013216">
    <property type="entry name" value="Methyltransf_11"/>
</dbReference>
<gene>
    <name evidence="2" type="ORF">JYK14_13050</name>
</gene>
<dbReference type="GO" id="GO:0008168">
    <property type="term" value="F:methyltransferase activity"/>
    <property type="evidence" value="ECO:0007669"/>
    <property type="project" value="UniProtKB-KW"/>
</dbReference>
<dbReference type="RefSeq" id="WP_252953710.1">
    <property type="nucleotide sequence ID" value="NZ_JAFIRR010000078.1"/>
</dbReference>
<dbReference type="GO" id="GO:0032259">
    <property type="term" value="P:methylation"/>
    <property type="evidence" value="ECO:0007669"/>
    <property type="project" value="UniProtKB-KW"/>
</dbReference>
<name>A0ABT1D579_9PROT</name>
<organism evidence="2 3">
    <name type="scientific">Siccirubricoccus soli</name>
    <dbReference type="NCBI Taxonomy" id="2899147"/>
    <lineage>
        <taxon>Bacteria</taxon>
        <taxon>Pseudomonadati</taxon>
        <taxon>Pseudomonadota</taxon>
        <taxon>Alphaproteobacteria</taxon>
        <taxon>Acetobacterales</taxon>
        <taxon>Roseomonadaceae</taxon>
        <taxon>Siccirubricoccus</taxon>
    </lineage>
</organism>
<sequence length="355" mass="38347">MRRRHFEAFHPLCPHCLRSGAGEWHLVLAHVMAEQDDDILSGILQCANPGCLHEYPILGGIPLIVPELRRTLGERAVELLLRDDLDPLLESLLGDAVGPDSWFDSIRLTASTYGWDGYADLDPTEEVVPQGPQPGAVRRCLARLLELSPGATGGLVIDTGCGAGRTSFDLAERHPDALVLGCDVNLGMLRLARRAGEGRMRYPRRRIGLVYDRREFALCLPGAERVDFWACDATSLPFAPGRAGLVAALNLFDCVPDPRQLLAALAAHLAPGGSLLLATPYDWATRATPVTAWVGGHSQRGGTAGAAEPLLRALIAAQPGLTIRGEDPGFPWQTRLHDRSAVAYRAHLLAAVKQP</sequence>
<evidence type="ECO:0000313" key="2">
    <source>
        <dbReference type="EMBL" id="MCO6417081.1"/>
    </source>
</evidence>
<keyword evidence="2" id="KW-0808">Transferase</keyword>
<keyword evidence="2" id="KW-0489">Methyltransferase</keyword>
<dbReference type="CDD" id="cd02440">
    <property type="entry name" value="AdoMet_MTases"/>
    <property type="match status" value="1"/>
</dbReference>
<protein>
    <submittedName>
        <fullName evidence="2">Methyltransferase domain-containing protein</fullName>
    </submittedName>
</protein>
<dbReference type="EMBL" id="JAFIRR010000078">
    <property type="protein sequence ID" value="MCO6417081.1"/>
    <property type="molecule type" value="Genomic_DNA"/>
</dbReference>
<dbReference type="InterPro" id="IPR029063">
    <property type="entry name" value="SAM-dependent_MTases_sf"/>
</dbReference>
<keyword evidence="3" id="KW-1185">Reference proteome</keyword>
<feature type="domain" description="Methyltransferase type 11" evidence="1">
    <location>
        <begin position="158"/>
        <end position="276"/>
    </location>
</feature>
<evidence type="ECO:0000259" key="1">
    <source>
        <dbReference type="Pfam" id="PF08241"/>
    </source>
</evidence>
<dbReference type="PANTHER" id="PTHR45445:SF2">
    <property type="entry name" value="METHYLTRANSFERASE TYPE 11 DOMAIN-CONTAINING PROTEIN"/>
    <property type="match status" value="1"/>
</dbReference>
<dbReference type="Gene3D" id="3.40.50.150">
    <property type="entry name" value="Vaccinia Virus protein VP39"/>
    <property type="match status" value="1"/>
</dbReference>
<dbReference type="PANTHER" id="PTHR45445">
    <property type="match status" value="1"/>
</dbReference>
<evidence type="ECO:0000313" key="3">
    <source>
        <dbReference type="Proteomes" id="UP001523392"/>
    </source>
</evidence>
<proteinExistence type="predicted"/>
<dbReference type="SUPFAM" id="SSF53335">
    <property type="entry name" value="S-adenosyl-L-methionine-dependent methyltransferases"/>
    <property type="match status" value="1"/>
</dbReference>